<feature type="domain" description="DUF6440" evidence="1">
    <location>
        <begin position="4"/>
        <end position="54"/>
    </location>
</feature>
<organism evidence="2 3">
    <name type="scientific">Exiguobacterium acetylicum</name>
    <name type="common">Brevibacterium acetylicum</name>
    <dbReference type="NCBI Taxonomy" id="41170"/>
    <lineage>
        <taxon>Bacteria</taxon>
        <taxon>Bacillati</taxon>
        <taxon>Bacillota</taxon>
        <taxon>Bacilli</taxon>
        <taxon>Bacillales</taxon>
        <taxon>Bacillales Family XII. Incertae Sedis</taxon>
        <taxon>Exiguobacterium</taxon>
    </lineage>
</organism>
<gene>
    <name evidence="2" type="ORF">KKI46_14850</name>
</gene>
<dbReference type="GeneID" id="88812974"/>
<reference evidence="2 3" key="1">
    <citation type="submission" date="2021-05" db="EMBL/GenBank/DDBJ databases">
        <title>Biocontrol using Exiguobacterium acetylicum SI17 against litchi downy blight caused by Peronophythora litchii.</title>
        <authorList>
            <person name="Zheng L."/>
        </authorList>
    </citation>
    <scope>NUCLEOTIDE SEQUENCE [LARGE SCALE GENOMIC DNA]</scope>
    <source>
        <strain evidence="2 3">SI17</strain>
    </source>
</reference>
<dbReference type="RefSeq" id="WP_169738099.1">
    <property type="nucleotide sequence ID" value="NZ_CP075897.1"/>
</dbReference>
<keyword evidence="3" id="KW-1185">Reference proteome</keyword>
<name>A0ABX8G904_EXIAC</name>
<accession>A0ABX8G904</accession>
<dbReference type="Pfam" id="PF20037">
    <property type="entry name" value="DUF6440"/>
    <property type="match status" value="1"/>
</dbReference>
<dbReference type="InterPro" id="IPR045515">
    <property type="entry name" value="DUF6440"/>
</dbReference>
<evidence type="ECO:0000259" key="1">
    <source>
        <dbReference type="Pfam" id="PF20037"/>
    </source>
</evidence>
<dbReference type="Proteomes" id="UP000679498">
    <property type="component" value="Chromosome"/>
</dbReference>
<evidence type="ECO:0000313" key="2">
    <source>
        <dbReference type="EMBL" id="QWB29851.1"/>
    </source>
</evidence>
<protein>
    <recommendedName>
        <fullName evidence="1">DUF6440 domain-containing protein</fullName>
    </recommendedName>
</protein>
<dbReference type="EMBL" id="CP075897">
    <property type="protein sequence ID" value="QWB29851.1"/>
    <property type="molecule type" value="Genomic_DNA"/>
</dbReference>
<evidence type="ECO:0000313" key="3">
    <source>
        <dbReference type="Proteomes" id="UP000679498"/>
    </source>
</evidence>
<proteinExistence type="predicted"/>
<sequence>MSKRFILKSKQHLSGGIIKIVVDTETGVNYLMTSGLGLNGMTPLLDKEGKVVIDKPIN</sequence>